<feature type="signal peptide" evidence="1">
    <location>
        <begin position="1"/>
        <end position="19"/>
    </location>
</feature>
<feature type="chain" id="PRO_5020850745" description="PorZ N-terminal beta-propeller domain-containing protein" evidence="1">
    <location>
        <begin position="20"/>
        <end position="601"/>
    </location>
</feature>
<dbReference type="Pfam" id="PF21544">
    <property type="entry name" value="PorZ_N_b_propeller"/>
    <property type="match status" value="1"/>
</dbReference>
<proteinExistence type="predicted"/>
<name>A0A4U6D7L0_9BACT</name>
<evidence type="ECO:0000313" key="3">
    <source>
        <dbReference type="EMBL" id="TKT93430.1"/>
    </source>
</evidence>
<accession>A0A4U6D7L0</accession>
<dbReference type="Gene3D" id="2.130.10.10">
    <property type="entry name" value="YVTN repeat-like/Quinoprotein amine dehydrogenase"/>
    <property type="match status" value="2"/>
</dbReference>
<gene>
    <name evidence="3" type="ORF">FDK13_06150</name>
</gene>
<sequence length="601" mass="66133">MRNFTLLLLWGMLTSAVHAQNVPLGTWESHFSYRSAKHILKVRNKIFCSSYNGLFRIDPANDEISNYSKANGLSEVGISSMAYDSTENLIILAYRSGNLDLLYLNKNLEPDQIINWPFLADASDLPANKQISKISFQNNKVYLSTNFGIIVLDPKLRKIEETYRYIGPGGLEVSVTDITFSSDSLFAATSQGLLSTSLSSTVNKQYFANWKIVPTPYKAISVSYQNGNINAGFSGHGVYKRNNAPWELIYESTSQTYSFSDKNNLVTLSDRILVLNQNKTDVYQNPIFNALQESLRVNSYFWSADSKQGLLSNKDGAFRSYSPADADTTISPRTDSTIIDLNGLAWSRLPDYLGGGISIKNIQTNKQRILSTSIGNGGLPSSLVHSLTIDTDGYIWFASERGVGYFIPDDILSGSAVNAILPVYGQRKLFSSERSNAISVEPGNRKWIGTDNGLFQFTADGTELIKQFTASDSPLPSSKISALNFEGATGLLFVDTPNGMVSYRSDASTPNENLSTITVFPNPVRPNFDGVLGVKGLMDNSTVKFTDLSGRLVYETRSQGGTASWDLNDYTGKRVRGGIYLIIIVSSDRSEKMAGKLAVIN</sequence>
<dbReference type="InterPro" id="IPR011110">
    <property type="entry name" value="Reg_prop"/>
</dbReference>
<evidence type="ECO:0000259" key="2">
    <source>
        <dbReference type="Pfam" id="PF21544"/>
    </source>
</evidence>
<dbReference type="Proteomes" id="UP000304900">
    <property type="component" value="Unassembled WGS sequence"/>
</dbReference>
<organism evidence="3 4">
    <name type="scientific">Dyadobacter frigoris</name>
    <dbReference type="NCBI Taxonomy" id="2576211"/>
    <lineage>
        <taxon>Bacteria</taxon>
        <taxon>Pseudomonadati</taxon>
        <taxon>Bacteroidota</taxon>
        <taxon>Cytophagia</taxon>
        <taxon>Cytophagales</taxon>
        <taxon>Spirosomataceae</taxon>
        <taxon>Dyadobacter</taxon>
    </lineage>
</organism>
<dbReference type="SUPFAM" id="SSF101898">
    <property type="entry name" value="NHL repeat"/>
    <property type="match status" value="1"/>
</dbReference>
<dbReference type="InterPro" id="IPR048954">
    <property type="entry name" value="PorZ_N"/>
</dbReference>
<protein>
    <recommendedName>
        <fullName evidence="2">PorZ N-terminal beta-propeller domain-containing protein</fullName>
    </recommendedName>
</protein>
<feature type="domain" description="PorZ N-terminal beta-propeller" evidence="2">
    <location>
        <begin position="46"/>
        <end position="211"/>
    </location>
</feature>
<dbReference type="Pfam" id="PF07494">
    <property type="entry name" value="Reg_prop"/>
    <property type="match status" value="1"/>
</dbReference>
<dbReference type="EMBL" id="SZVO01000002">
    <property type="protein sequence ID" value="TKT93430.1"/>
    <property type="molecule type" value="Genomic_DNA"/>
</dbReference>
<keyword evidence="1" id="KW-0732">Signal</keyword>
<reference evidence="3 4" key="1">
    <citation type="submission" date="2019-05" db="EMBL/GenBank/DDBJ databases">
        <title>Dyadobacter AR-3-8 sp. nov., isolated from arctic soil.</title>
        <authorList>
            <person name="Chaudhary D.K."/>
        </authorList>
    </citation>
    <scope>NUCLEOTIDE SEQUENCE [LARGE SCALE GENOMIC DNA]</scope>
    <source>
        <strain evidence="3 4">AR-3-8</strain>
    </source>
</reference>
<evidence type="ECO:0000313" key="4">
    <source>
        <dbReference type="Proteomes" id="UP000304900"/>
    </source>
</evidence>
<dbReference type="OrthoDB" id="9807410at2"/>
<comment type="caution">
    <text evidence="3">The sequence shown here is derived from an EMBL/GenBank/DDBJ whole genome shotgun (WGS) entry which is preliminary data.</text>
</comment>
<dbReference type="SUPFAM" id="SSF63829">
    <property type="entry name" value="Calcium-dependent phosphotriesterase"/>
    <property type="match status" value="1"/>
</dbReference>
<evidence type="ECO:0000256" key="1">
    <source>
        <dbReference type="SAM" id="SignalP"/>
    </source>
</evidence>
<keyword evidence="4" id="KW-1185">Reference proteome</keyword>
<dbReference type="RefSeq" id="WP_137339106.1">
    <property type="nucleotide sequence ID" value="NZ_BSQH01000017.1"/>
</dbReference>
<dbReference type="InterPro" id="IPR015943">
    <property type="entry name" value="WD40/YVTN_repeat-like_dom_sf"/>
</dbReference>
<dbReference type="AlphaFoldDB" id="A0A4U6D7L0"/>